<dbReference type="EMBL" id="BNJK01000002">
    <property type="protein sequence ID" value="GHO98679.1"/>
    <property type="molecule type" value="Genomic_DNA"/>
</dbReference>
<comment type="caution">
    <text evidence="3">The sequence shown here is derived from an EMBL/GenBank/DDBJ whole genome shotgun (WGS) entry which is preliminary data.</text>
</comment>
<organism evidence="3 4">
    <name type="scientific">Reticulibacter mediterranei</name>
    <dbReference type="NCBI Taxonomy" id="2778369"/>
    <lineage>
        <taxon>Bacteria</taxon>
        <taxon>Bacillati</taxon>
        <taxon>Chloroflexota</taxon>
        <taxon>Ktedonobacteria</taxon>
        <taxon>Ktedonobacterales</taxon>
        <taxon>Reticulibacteraceae</taxon>
        <taxon>Reticulibacter</taxon>
    </lineage>
</organism>
<gene>
    <name evidence="3" type="ORF">KSF_087270</name>
</gene>
<keyword evidence="2" id="KW-0812">Transmembrane</keyword>
<sequence>MPSLDLSAHPTQHRHGATPPPRTNVQTAIPKWKQSLITILPAWLISSVLAPVLGACFPEWPFLFLNLVVTVILVLVLTYLILPVSTRLLHGWLLAAPSTPAPRRTRRSRRRALLSPRLQLLTLLGVSVALTGLVAQTQPSALASAPVSPLIWGTNLNLSTAQDLFLTDPATVKLTQQMHVQLIRFPYRGDFAVTEAAAKQIAALHATPLLILPYGVEQVTTDQTLIQMMNRVFGTQRVYYEFGNEQDVPANGGISAAAYTASWNTVIAQVKPLAPAGRFIGPVTSHADTAYLRTFLKQANPRPDAVSWHEETCGSNDPDATCMQRITTWGTHIQQARTIMQQALGRLLPIAITAYTWNAHPQTDPRATNSAFLGTWMSTAIAELIRDTVFAASQSALTTTALPLIDDRTQTLTAAGVVFQSTFEAQVFASATPTPSGSITPMSTPGSTPTTIATSGATTQLCFQEQGTARVLCLPLTDASGKTGSAGQAAGTLCLPFSPATGQPQQTMPFVCVPVYATSISAVTPTPATSPTVRPVVTPIPTPLS</sequence>
<reference evidence="3" key="1">
    <citation type="submission" date="2020-10" db="EMBL/GenBank/DDBJ databases">
        <title>Taxonomic study of unclassified bacteria belonging to the class Ktedonobacteria.</title>
        <authorList>
            <person name="Yabe S."/>
            <person name="Wang C.M."/>
            <person name="Zheng Y."/>
            <person name="Sakai Y."/>
            <person name="Cavaletti L."/>
            <person name="Monciardini P."/>
            <person name="Donadio S."/>
        </authorList>
    </citation>
    <scope>NUCLEOTIDE SEQUENCE</scope>
    <source>
        <strain evidence="3">ID150040</strain>
    </source>
</reference>
<feature type="compositionally biased region" description="Low complexity" evidence="1">
    <location>
        <begin position="526"/>
        <end position="537"/>
    </location>
</feature>
<dbReference type="RefSeq" id="WP_220209383.1">
    <property type="nucleotide sequence ID" value="NZ_BNJK01000002.1"/>
</dbReference>
<dbReference type="SUPFAM" id="SSF51445">
    <property type="entry name" value="(Trans)glycosidases"/>
    <property type="match status" value="1"/>
</dbReference>
<keyword evidence="2" id="KW-0472">Membrane</keyword>
<dbReference type="AlphaFoldDB" id="A0A8J3N535"/>
<evidence type="ECO:0000313" key="4">
    <source>
        <dbReference type="Proteomes" id="UP000597444"/>
    </source>
</evidence>
<dbReference type="InterPro" id="IPR017853">
    <property type="entry name" value="GH"/>
</dbReference>
<evidence type="ECO:0000256" key="1">
    <source>
        <dbReference type="SAM" id="MobiDB-lite"/>
    </source>
</evidence>
<name>A0A8J3N535_9CHLR</name>
<evidence type="ECO:0000256" key="2">
    <source>
        <dbReference type="SAM" id="Phobius"/>
    </source>
</evidence>
<feature type="transmembrane region" description="Helical" evidence="2">
    <location>
        <begin position="36"/>
        <end position="54"/>
    </location>
</feature>
<accession>A0A8J3N535</accession>
<feature type="transmembrane region" description="Helical" evidence="2">
    <location>
        <begin position="60"/>
        <end position="82"/>
    </location>
</feature>
<dbReference type="Proteomes" id="UP000597444">
    <property type="component" value="Unassembled WGS sequence"/>
</dbReference>
<keyword evidence="2" id="KW-1133">Transmembrane helix</keyword>
<proteinExistence type="predicted"/>
<evidence type="ECO:0000313" key="3">
    <source>
        <dbReference type="EMBL" id="GHO98679.1"/>
    </source>
</evidence>
<protein>
    <submittedName>
        <fullName evidence="3">Uncharacterized protein</fullName>
    </submittedName>
</protein>
<feature type="region of interest" description="Disordered" evidence="1">
    <location>
        <begin position="1"/>
        <end position="24"/>
    </location>
</feature>
<dbReference type="Gene3D" id="3.20.20.80">
    <property type="entry name" value="Glycosidases"/>
    <property type="match status" value="1"/>
</dbReference>
<feature type="region of interest" description="Disordered" evidence="1">
    <location>
        <begin position="526"/>
        <end position="545"/>
    </location>
</feature>
<keyword evidence="4" id="KW-1185">Reference proteome</keyword>